<proteinExistence type="predicted"/>
<dbReference type="Pfam" id="PF10936">
    <property type="entry name" value="DUF2617"/>
    <property type="match status" value="1"/>
</dbReference>
<organism evidence="1 2">
    <name type="scientific">Gordonia jinghuaiqii</name>
    <dbReference type="NCBI Taxonomy" id="2758710"/>
    <lineage>
        <taxon>Bacteria</taxon>
        <taxon>Bacillati</taxon>
        <taxon>Actinomycetota</taxon>
        <taxon>Actinomycetes</taxon>
        <taxon>Mycobacteriales</taxon>
        <taxon>Gordoniaceae</taxon>
        <taxon>Gordonia</taxon>
    </lineage>
</organism>
<dbReference type="InterPro" id="IPR024486">
    <property type="entry name" value="DUF2617"/>
</dbReference>
<gene>
    <name evidence="1" type="ORF">H1R19_03000</name>
</gene>
<sequence>MSDLPENAEHLGDPAATLAVTYADTSAAQLGFSLSAPLQEPLAQEDGEIDGISVSVRLLGASHQVLVEDGSQRICETVACLPEVTSALPQSFQESGYYFRSRIEQATPDQFAALVEQLAARVTEQMATGHPSVMGRFPGEPLAVTVIVTESSDNTVTWHTWHTYPQAGEVVITSSRIDRGPIDRGPAARP</sequence>
<dbReference type="RefSeq" id="WP_188329375.1">
    <property type="nucleotide sequence ID" value="NZ_CP059491.1"/>
</dbReference>
<evidence type="ECO:0000313" key="1">
    <source>
        <dbReference type="EMBL" id="QMT02165.1"/>
    </source>
</evidence>
<evidence type="ECO:0000313" key="2">
    <source>
        <dbReference type="Proteomes" id="UP000515663"/>
    </source>
</evidence>
<dbReference type="AlphaFoldDB" id="A0A7D7LSA9"/>
<reference evidence="2" key="1">
    <citation type="submission" date="2020-07" db="EMBL/GenBank/DDBJ databases">
        <title>novel species isolated from the respiratory tract of Marmot.</title>
        <authorList>
            <person name="Zhang G."/>
        </authorList>
    </citation>
    <scope>NUCLEOTIDE SEQUENCE [LARGE SCALE GENOMIC DNA]</scope>
    <source>
        <strain evidence="2">686</strain>
    </source>
</reference>
<dbReference type="KEGG" id="gji:H1R19_03000"/>
<keyword evidence="2" id="KW-1185">Reference proteome</keyword>
<dbReference type="EMBL" id="CP059491">
    <property type="protein sequence ID" value="QMT02165.1"/>
    <property type="molecule type" value="Genomic_DNA"/>
</dbReference>
<dbReference type="Proteomes" id="UP000515663">
    <property type="component" value="Chromosome"/>
</dbReference>
<accession>A0A7D7LSA9</accession>
<name>A0A7D7LSA9_9ACTN</name>
<protein>
    <submittedName>
        <fullName evidence="1">DUF2617 family protein</fullName>
    </submittedName>
</protein>